<feature type="domain" description="DUF7577" evidence="2">
    <location>
        <begin position="55"/>
        <end position="80"/>
    </location>
</feature>
<evidence type="ECO:0000256" key="1">
    <source>
        <dbReference type="SAM" id="Phobius"/>
    </source>
</evidence>
<proteinExistence type="predicted"/>
<protein>
    <recommendedName>
        <fullName evidence="2">DUF7577 domain-containing protein</fullName>
    </recommendedName>
</protein>
<dbReference type="InterPro" id="IPR055999">
    <property type="entry name" value="DUF7577"/>
</dbReference>
<reference evidence="3" key="1">
    <citation type="submission" date="2021-06" db="EMBL/GenBank/DDBJ databases">
        <title>Halomicroarcula sp. F24A a new haloarchaeum isolated from saline soil.</title>
        <authorList>
            <person name="Duran-Viseras A."/>
            <person name="Sanchez-Porro C."/>
            <person name="Ventosa A."/>
        </authorList>
    </citation>
    <scope>NUCLEOTIDE SEQUENCE</scope>
    <source>
        <strain evidence="3">F24A</strain>
    </source>
</reference>
<keyword evidence="1" id="KW-1133">Transmembrane helix</keyword>
<dbReference type="EMBL" id="RKLQ01000002">
    <property type="protein sequence ID" value="MBX0303914.1"/>
    <property type="molecule type" value="Genomic_DNA"/>
</dbReference>
<keyword evidence="4" id="KW-1185">Reference proteome</keyword>
<organism evidence="3 4">
    <name type="scientific">Haloarcula salinisoli</name>
    <dbReference type="NCBI Taxonomy" id="2487746"/>
    <lineage>
        <taxon>Archaea</taxon>
        <taxon>Methanobacteriati</taxon>
        <taxon>Methanobacteriota</taxon>
        <taxon>Stenosarchaea group</taxon>
        <taxon>Halobacteria</taxon>
        <taxon>Halobacteriales</taxon>
        <taxon>Haloarculaceae</taxon>
        <taxon>Haloarcula</taxon>
    </lineage>
</organism>
<dbReference type="RefSeq" id="WP_220588154.1">
    <property type="nucleotide sequence ID" value="NZ_RKLQ01000002.1"/>
</dbReference>
<dbReference type="Proteomes" id="UP000783863">
    <property type="component" value="Unassembled WGS sequence"/>
</dbReference>
<keyword evidence="1" id="KW-0472">Membrane</keyword>
<keyword evidence="1" id="KW-0812">Transmembrane</keyword>
<evidence type="ECO:0000313" key="3">
    <source>
        <dbReference type="EMBL" id="MBX0303914.1"/>
    </source>
</evidence>
<gene>
    <name evidence="3" type="ORF">EGD98_09565</name>
</gene>
<comment type="caution">
    <text evidence="3">The sequence shown here is derived from an EMBL/GenBank/DDBJ whole genome shotgun (WGS) entry which is preliminary data.</text>
</comment>
<sequence length="80" mass="8705">MVTVGELYLLTVTVMALVALAAAVPVLRDIAREGRKRLQQGGPEPPVEEAPDDIDGVRCRHCGAMNDNGYTYCEECSQQL</sequence>
<dbReference type="AlphaFoldDB" id="A0A8J8C974"/>
<evidence type="ECO:0000313" key="4">
    <source>
        <dbReference type="Proteomes" id="UP000783863"/>
    </source>
</evidence>
<evidence type="ECO:0000259" key="2">
    <source>
        <dbReference type="Pfam" id="PF24463"/>
    </source>
</evidence>
<accession>A0A8J8C974</accession>
<dbReference type="Pfam" id="PF24463">
    <property type="entry name" value="DUF7577"/>
    <property type="match status" value="1"/>
</dbReference>
<name>A0A8J8C974_9EURY</name>
<feature type="transmembrane region" description="Helical" evidence="1">
    <location>
        <begin position="6"/>
        <end position="27"/>
    </location>
</feature>